<dbReference type="RefSeq" id="WP_035745762.1">
    <property type="nucleotide sequence ID" value="NZ_CALUEG010000021.1"/>
</dbReference>
<dbReference type="InterPro" id="IPR006683">
    <property type="entry name" value="Thioestr_dom"/>
</dbReference>
<dbReference type="GO" id="GO:0047617">
    <property type="term" value="F:fatty acyl-CoA hydrolase activity"/>
    <property type="evidence" value="ECO:0007669"/>
    <property type="project" value="InterPro"/>
</dbReference>
<dbReference type="AlphaFoldDB" id="A0A225D606"/>
<feature type="domain" description="Thioesterase" evidence="3">
    <location>
        <begin position="52"/>
        <end position="123"/>
    </location>
</feature>
<proteinExistence type="inferred from homology"/>
<dbReference type="Gene3D" id="3.10.129.10">
    <property type="entry name" value="Hotdog Thioesterase"/>
    <property type="match status" value="1"/>
</dbReference>
<dbReference type="InterPro" id="IPR003736">
    <property type="entry name" value="PAAI_dom"/>
</dbReference>
<evidence type="ECO:0000313" key="4">
    <source>
        <dbReference type="EMBL" id="OWJ74951.1"/>
    </source>
</evidence>
<protein>
    <submittedName>
        <fullName evidence="5">Phenylacetic acid degradation protein</fullName>
    </submittedName>
</protein>
<dbReference type="Proteomes" id="UP000196640">
    <property type="component" value="Unassembled WGS sequence"/>
</dbReference>
<sequence>MDTATEPLESRIRASFARQTMLATLKATLDEVTEGRCVISAPLLPETRQQHGAGHAGATFTLVDTAAGYAALTLIPPGSEVMTAEMKINLLSPAIGERLIATGEVVRAGRRLIVVRGEVLAEEAGRTRTIAIVQGTMIPVDPPAEP</sequence>
<evidence type="ECO:0000313" key="6">
    <source>
        <dbReference type="Proteomes" id="UP000196640"/>
    </source>
</evidence>
<evidence type="ECO:0000259" key="3">
    <source>
        <dbReference type="Pfam" id="PF03061"/>
    </source>
</evidence>
<accession>A0A225D606</accession>
<name>A0A225D606_9RHOB</name>
<dbReference type="PANTHER" id="PTHR21660">
    <property type="entry name" value="THIOESTERASE SUPERFAMILY MEMBER-RELATED"/>
    <property type="match status" value="1"/>
</dbReference>
<dbReference type="CDD" id="cd03443">
    <property type="entry name" value="PaaI_thioesterase"/>
    <property type="match status" value="1"/>
</dbReference>
<dbReference type="Pfam" id="PF03061">
    <property type="entry name" value="4HBT"/>
    <property type="match status" value="1"/>
</dbReference>
<dbReference type="InterPro" id="IPR029069">
    <property type="entry name" value="HotDog_dom_sf"/>
</dbReference>
<reference evidence="6 7" key="1">
    <citation type="submission" date="2016-11" db="EMBL/GenBank/DDBJ databases">
        <title>Comparison of Traditional DNA-DNA Hybridization with In Silico Genomic Analysis.</title>
        <authorList>
            <person name="Nicholson A.C."/>
            <person name="Sammons S."/>
            <person name="Humrighouse B.W."/>
            <person name="Graziano J."/>
            <person name="Lasker B."/>
            <person name="Whitney A.M."/>
            <person name="Mcquiston J.R."/>
        </authorList>
    </citation>
    <scope>NUCLEOTIDE SEQUENCE [LARGE SCALE GENOMIC DNA]</scope>
    <source>
        <strain evidence="4 7">H1892</strain>
        <strain evidence="5 6">H2381</strain>
    </source>
</reference>
<dbReference type="OrthoDB" id="9806185at2"/>
<organism evidence="5 6">
    <name type="scientific">Haematobacter missouriensis</name>
    <dbReference type="NCBI Taxonomy" id="366616"/>
    <lineage>
        <taxon>Bacteria</taxon>
        <taxon>Pseudomonadati</taxon>
        <taxon>Pseudomonadota</taxon>
        <taxon>Alphaproteobacteria</taxon>
        <taxon>Rhodobacterales</taxon>
        <taxon>Paracoccaceae</taxon>
        <taxon>Haematobacter</taxon>
    </lineage>
</organism>
<evidence type="ECO:0000256" key="1">
    <source>
        <dbReference type="ARBA" id="ARBA00008324"/>
    </source>
</evidence>
<gene>
    <name evidence="5" type="ORF">CDV52_04935</name>
    <name evidence="4" type="ORF">CDV53_12170</name>
</gene>
<evidence type="ECO:0000313" key="7">
    <source>
        <dbReference type="Proteomes" id="UP000214673"/>
    </source>
</evidence>
<dbReference type="NCBIfam" id="TIGR00369">
    <property type="entry name" value="unchar_dom_1"/>
    <property type="match status" value="1"/>
</dbReference>
<dbReference type="InterPro" id="IPR039298">
    <property type="entry name" value="ACOT13"/>
</dbReference>
<dbReference type="EMBL" id="NIPX01000004">
    <property type="protein sequence ID" value="OWJ85282.1"/>
    <property type="molecule type" value="Genomic_DNA"/>
</dbReference>
<dbReference type="SUPFAM" id="SSF54637">
    <property type="entry name" value="Thioesterase/thiol ester dehydrase-isomerase"/>
    <property type="match status" value="1"/>
</dbReference>
<comment type="similarity">
    <text evidence="1">Belongs to the thioesterase PaaI family.</text>
</comment>
<evidence type="ECO:0000256" key="2">
    <source>
        <dbReference type="ARBA" id="ARBA00022801"/>
    </source>
</evidence>
<dbReference type="PANTHER" id="PTHR21660:SF1">
    <property type="entry name" value="ACYL-COENZYME A THIOESTERASE 13"/>
    <property type="match status" value="1"/>
</dbReference>
<keyword evidence="7" id="KW-1185">Reference proteome</keyword>
<evidence type="ECO:0000313" key="5">
    <source>
        <dbReference type="EMBL" id="OWJ85282.1"/>
    </source>
</evidence>
<dbReference type="EMBL" id="NIPV01000047">
    <property type="protein sequence ID" value="OWJ74951.1"/>
    <property type="molecule type" value="Genomic_DNA"/>
</dbReference>
<comment type="caution">
    <text evidence="5">The sequence shown here is derived from an EMBL/GenBank/DDBJ whole genome shotgun (WGS) entry which is preliminary data.</text>
</comment>
<keyword evidence="2" id="KW-0378">Hydrolase</keyword>
<dbReference type="Proteomes" id="UP000214673">
    <property type="component" value="Unassembled WGS sequence"/>
</dbReference>
<dbReference type="STRING" id="366616.CG51_08130"/>